<feature type="compositionally biased region" description="Low complexity" evidence="1">
    <location>
        <begin position="49"/>
        <end position="60"/>
    </location>
</feature>
<feature type="region of interest" description="Disordered" evidence="1">
    <location>
        <begin position="390"/>
        <end position="461"/>
    </location>
</feature>
<reference evidence="2 3" key="1">
    <citation type="journal article" date="2024" name="J Genomics">
        <title>Draft genome sequencing and assembly of Favolaschia claudopus CIRM-BRFM 2984 isolated from oak limbs.</title>
        <authorList>
            <person name="Navarro D."/>
            <person name="Drula E."/>
            <person name="Chaduli D."/>
            <person name="Cazenave R."/>
            <person name="Ahrendt S."/>
            <person name="Wang J."/>
            <person name="Lipzen A."/>
            <person name="Daum C."/>
            <person name="Barry K."/>
            <person name="Grigoriev I.V."/>
            <person name="Favel A."/>
            <person name="Rosso M.N."/>
            <person name="Martin F."/>
        </authorList>
    </citation>
    <scope>NUCLEOTIDE SEQUENCE [LARGE SCALE GENOMIC DNA]</scope>
    <source>
        <strain evidence="2 3">CIRM-BRFM 2984</strain>
    </source>
</reference>
<dbReference type="AlphaFoldDB" id="A0AAV9ZR45"/>
<dbReference type="Pfam" id="PF20414">
    <property type="entry name" value="DUF6698"/>
    <property type="match status" value="1"/>
</dbReference>
<dbReference type="InterPro" id="IPR046521">
    <property type="entry name" value="DUF6698"/>
</dbReference>
<keyword evidence="3" id="KW-1185">Reference proteome</keyword>
<dbReference type="EMBL" id="JAWWNJ010000118">
    <property type="protein sequence ID" value="KAK6988974.1"/>
    <property type="molecule type" value="Genomic_DNA"/>
</dbReference>
<gene>
    <name evidence="2" type="ORF">R3P38DRAFT_3227890</name>
</gene>
<feature type="region of interest" description="Disordered" evidence="1">
    <location>
        <begin position="1"/>
        <end position="88"/>
    </location>
</feature>
<dbReference type="Proteomes" id="UP001362999">
    <property type="component" value="Unassembled WGS sequence"/>
</dbReference>
<accession>A0AAV9ZR45</accession>
<comment type="caution">
    <text evidence="2">The sequence shown here is derived from an EMBL/GenBank/DDBJ whole genome shotgun (WGS) entry which is preliminary data.</text>
</comment>
<evidence type="ECO:0000313" key="3">
    <source>
        <dbReference type="Proteomes" id="UP001362999"/>
    </source>
</evidence>
<evidence type="ECO:0000256" key="1">
    <source>
        <dbReference type="SAM" id="MobiDB-lite"/>
    </source>
</evidence>
<sequence>MSRRRRRVDSDDEGPSTPERRQVFADILNLTQEISPSNSPRRAKELRASLQSLLNDLQNQAPPPPPRKRRKRHNRFEDAPQSVDDAPALEERVREAGRGFAVEESLFLVNEKDTWDPQREAVVFDPEHEYDAEENRVQSQIDEIGDILPREARGMRTEEWIADTFMDGLKQQRPTAAHRVRQASASYLVDADDRALFDEGSTARFNEFSDLIGYVKATNDVPAHYSAFKAPILYDTFDGNIDVDHIFRNPLLLKIHASMIRGEHGAKGLFTNRGPNRPRARTVDKIHHITRTSSGAIANAAVLAIRMFSADILFTPCGEETGIKYQALYEAYVKRLREGLRLQDSWALELFHHWDSILFPNSDDSLGHSAAGDQAAADAEKDEVDAAFNVSGHRSPSVNGNDNHSQRRPPPQVQSSSAGPSHARHSDAAGPSQGHTPHDRRSPHRSTPPPRSSGRRGKKRR</sequence>
<evidence type="ECO:0000313" key="2">
    <source>
        <dbReference type="EMBL" id="KAK6988974.1"/>
    </source>
</evidence>
<protein>
    <submittedName>
        <fullName evidence="2">Uncharacterized protein</fullName>
    </submittedName>
</protein>
<organism evidence="2 3">
    <name type="scientific">Favolaschia claudopus</name>
    <dbReference type="NCBI Taxonomy" id="2862362"/>
    <lineage>
        <taxon>Eukaryota</taxon>
        <taxon>Fungi</taxon>
        <taxon>Dikarya</taxon>
        <taxon>Basidiomycota</taxon>
        <taxon>Agaricomycotina</taxon>
        <taxon>Agaricomycetes</taxon>
        <taxon>Agaricomycetidae</taxon>
        <taxon>Agaricales</taxon>
        <taxon>Marasmiineae</taxon>
        <taxon>Mycenaceae</taxon>
        <taxon>Favolaschia</taxon>
    </lineage>
</organism>
<feature type="compositionally biased region" description="Polar residues" evidence="1">
    <location>
        <begin position="392"/>
        <end position="403"/>
    </location>
</feature>
<feature type="compositionally biased region" description="Polar residues" evidence="1">
    <location>
        <begin position="29"/>
        <end position="40"/>
    </location>
</feature>
<name>A0AAV9ZR45_9AGAR</name>
<proteinExistence type="predicted"/>